<evidence type="ECO:0000313" key="1">
    <source>
        <dbReference type="EMBL" id="RFT15162.1"/>
    </source>
</evidence>
<dbReference type="Proteomes" id="UP000257323">
    <property type="component" value="Unassembled WGS sequence"/>
</dbReference>
<organism evidence="1 2">
    <name type="scientific">Candidatus Saccharicenans subterraneus</name>
    <dbReference type="NCBI Taxonomy" id="2508984"/>
    <lineage>
        <taxon>Bacteria</taxon>
        <taxon>Candidatus Aminicenantota</taxon>
        <taxon>Candidatus Aminicenantia</taxon>
        <taxon>Candidatus Aminicenantales</taxon>
        <taxon>Candidatus Saccharicenantaceae</taxon>
        <taxon>Candidatus Saccharicenans</taxon>
    </lineage>
</organism>
<reference evidence="1 2" key="1">
    <citation type="submission" date="2018-08" db="EMBL/GenBank/DDBJ databases">
        <title>Genome analysis of the thermophilic bacterium of the candidate phylum Aminicenantes from deep subsurface aquifer revealed its physiology and ecological role.</title>
        <authorList>
            <person name="Kadnikov V.V."/>
            <person name="Mardanov A.V."/>
            <person name="Beletsky A.V."/>
            <person name="Karnachuk O.V."/>
            <person name="Ravin N.V."/>
        </authorList>
    </citation>
    <scope>NUCLEOTIDE SEQUENCE [LARGE SCALE GENOMIC DNA]</scope>
    <source>
        <strain evidence="1">BY38</strain>
    </source>
</reference>
<dbReference type="EMBL" id="QUAH01000012">
    <property type="protein sequence ID" value="RFT15162.1"/>
    <property type="molecule type" value="Genomic_DNA"/>
</dbReference>
<name>A0A3E2BKH7_9BACT</name>
<sequence length="297" mass="33902">MSLGERIRRYFLEQPKPSAVFQIAPSYFAALKTGPEDQLTADDYVYHPISSGLVEAQLLQKNIVQPGLLQELIRKTWRKFKPRGHSVTVILPEMSARAFIFQLESASLTPAEQVRFVEWKLEHHLSHPLDRVRYSYQTFNSGKERKVLVVCIGEEVAAEYEAIFSENKMHPGKLTIPSLSVLNLVVRAGAEARDFLLVDADLDYLSLVAVLDGAPYLYRQKQLWPDNETNRTAILKEAENTVNFLEDKIRRKPSLVYVRSNLGNPVWLTTEMEKLLGLRVEEVMTEQQFLAPLFGGQ</sequence>
<gene>
    <name evidence="1" type="ORF">OP8BY_0626</name>
</gene>
<proteinExistence type="predicted"/>
<accession>A0A3E2BKH7</accession>
<dbReference type="AlphaFoldDB" id="A0A3E2BKH7"/>
<dbReference type="Gene3D" id="3.30.1490.300">
    <property type="match status" value="1"/>
</dbReference>
<evidence type="ECO:0000313" key="2">
    <source>
        <dbReference type="Proteomes" id="UP000257323"/>
    </source>
</evidence>
<dbReference type="Gene3D" id="3.30.420.40">
    <property type="match status" value="2"/>
</dbReference>
<comment type="caution">
    <text evidence="1">The sequence shown here is derived from an EMBL/GenBank/DDBJ whole genome shotgun (WGS) entry which is preliminary data.</text>
</comment>
<protein>
    <submittedName>
        <fullName evidence="1">Putative secretion system W ATPase PilM-like</fullName>
    </submittedName>
</protein>